<feature type="domain" description="ABC transporter" evidence="3">
    <location>
        <begin position="252"/>
        <end position="486"/>
    </location>
</feature>
<dbReference type="GO" id="GO:0005524">
    <property type="term" value="F:ATP binding"/>
    <property type="evidence" value="ECO:0007669"/>
    <property type="project" value="UniProtKB-KW"/>
</dbReference>
<feature type="domain" description="ABC transporter" evidence="3">
    <location>
        <begin position="8"/>
        <end position="243"/>
    </location>
</feature>
<proteinExistence type="predicted"/>
<dbReference type="AlphaFoldDB" id="A0A926IBL9"/>
<keyword evidence="1" id="KW-0547">Nucleotide-binding</keyword>
<dbReference type="Gene3D" id="3.40.50.300">
    <property type="entry name" value="P-loop containing nucleotide triphosphate hydrolases"/>
    <property type="match status" value="2"/>
</dbReference>
<reference evidence="4" key="1">
    <citation type="submission" date="2020-08" db="EMBL/GenBank/DDBJ databases">
        <title>Genome public.</title>
        <authorList>
            <person name="Liu C."/>
            <person name="Sun Q."/>
        </authorList>
    </citation>
    <scope>NUCLEOTIDE SEQUENCE</scope>
    <source>
        <strain evidence="4">NSJ-54</strain>
    </source>
</reference>
<evidence type="ECO:0000259" key="3">
    <source>
        <dbReference type="PROSITE" id="PS50893"/>
    </source>
</evidence>
<keyword evidence="2 4" id="KW-0067">ATP-binding</keyword>
<dbReference type="PROSITE" id="PS50893">
    <property type="entry name" value="ABC_TRANSPORTER_2"/>
    <property type="match status" value="2"/>
</dbReference>
<accession>A0A926IBL9</accession>
<dbReference type="SMART" id="SM00382">
    <property type="entry name" value="AAA"/>
    <property type="match status" value="2"/>
</dbReference>
<dbReference type="InterPro" id="IPR027417">
    <property type="entry name" value="P-loop_NTPase"/>
</dbReference>
<evidence type="ECO:0000256" key="2">
    <source>
        <dbReference type="ARBA" id="ARBA00022840"/>
    </source>
</evidence>
<organism evidence="4 5">
    <name type="scientific">Zongyangia hominis</name>
    <dbReference type="NCBI Taxonomy" id="2763677"/>
    <lineage>
        <taxon>Bacteria</taxon>
        <taxon>Bacillati</taxon>
        <taxon>Bacillota</taxon>
        <taxon>Clostridia</taxon>
        <taxon>Eubacteriales</taxon>
        <taxon>Oscillospiraceae</taxon>
        <taxon>Zongyangia</taxon>
    </lineage>
</organism>
<dbReference type="PANTHER" id="PTHR43790:SF8">
    <property type="entry name" value="SUGAR ABC TRANSPORTER ATP-BINDING PROTEIN"/>
    <property type="match status" value="1"/>
</dbReference>
<gene>
    <name evidence="4" type="ORF">H8709_11190</name>
</gene>
<dbReference type="Proteomes" id="UP000660861">
    <property type="component" value="Unassembled WGS sequence"/>
</dbReference>
<dbReference type="InterPro" id="IPR003439">
    <property type="entry name" value="ABC_transporter-like_ATP-bd"/>
</dbReference>
<dbReference type="InterPro" id="IPR050107">
    <property type="entry name" value="ABC_carbohydrate_import_ATPase"/>
</dbReference>
<dbReference type="SUPFAM" id="SSF52540">
    <property type="entry name" value="P-loop containing nucleoside triphosphate hydrolases"/>
    <property type="match status" value="2"/>
</dbReference>
<comment type="caution">
    <text evidence="4">The sequence shown here is derived from an EMBL/GenBank/DDBJ whole genome shotgun (WGS) entry which is preliminary data.</text>
</comment>
<sequence>MENENILFRLENLSRVFGAGFALKDLNLSIESPQIVGLIGLNRSGKSALASLLGGVSAGYTGKVYVQGYKVNLRSPADAQRAGIVVVTRENFLFPEMSVAENLFFEESEKDGPFLHMKKYREKTWEVFETLGIDIDASTPVKNLSRAENALLSVAKAYLRDPRVLVFDDIAADMTPREASILQKVVQRLRENGRAVILISHDLRQIAALCDKVVVMKEGAFSHELTDTAYEKLVEALLGTEFGSIYPPKPLPRDEEVMRVEKLTGKGFADISFTVRKGEIVGLAGLDGSGRDQILRGLAGLTPCKGEVSVEGESFQISSPADPMARGIVTVTDTKDELYCLKFEKLARQIADTGKAGGAKRRMIQFQDSLETFGGAFGTIFSFKKPKGEKDTALQKKLDSLNRAFAKEAKVYLMHLPTAPLDVVASTRFYNDMARECEDGVSFVITSNDLDELCAVCNTVVALKNGRVVQVLTGDHVTKNNINNLVE</sequence>
<dbReference type="Pfam" id="PF00005">
    <property type="entry name" value="ABC_tran"/>
    <property type="match status" value="2"/>
</dbReference>
<evidence type="ECO:0000313" key="5">
    <source>
        <dbReference type="Proteomes" id="UP000660861"/>
    </source>
</evidence>
<dbReference type="GO" id="GO:0016887">
    <property type="term" value="F:ATP hydrolysis activity"/>
    <property type="evidence" value="ECO:0007669"/>
    <property type="project" value="InterPro"/>
</dbReference>
<dbReference type="InterPro" id="IPR003593">
    <property type="entry name" value="AAA+_ATPase"/>
</dbReference>
<name>A0A926IBL9_9FIRM</name>
<evidence type="ECO:0000313" key="4">
    <source>
        <dbReference type="EMBL" id="MBC8571381.1"/>
    </source>
</evidence>
<dbReference type="PANTHER" id="PTHR43790">
    <property type="entry name" value="CARBOHYDRATE TRANSPORT ATP-BINDING PROTEIN MG119-RELATED"/>
    <property type="match status" value="1"/>
</dbReference>
<keyword evidence="5" id="KW-1185">Reference proteome</keyword>
<protein>
    <submittedName>
        <fullName evidence="4">Sugar ABC transporter ATP-binding protein</fullName>
    </submittedName>
</protein>
<evidence type="ECO:0000256" key="1">
    <source>
        <dbReference type="ARBA" id="ARBA00022741"/>
    </source>
</evidence>
<dbReference type="EMBL" id="JACRTC010000011">
    <property type="protein sequence ID" value="MBC8571381.1"/>
    <property type="molecule type" value="Genomic_DNA"/>
</dbReference>